<keyword evidence="3" id="KW-1185">Reference proteome</keyword>
<keyword evidence="1" id="KW-0732">Signal</keyword>
<feature type="signal peptide" evidence="1">
    <location>
        <begin position="1"/>
        <end position="20"/>
    </location>
</feature>
<dbReference type="AlphaFoldDB" id="A0A1N6T7F8"/>
<dbReference type="EMBL" id="FTNM01000001">
    <property type="protein sequence ID" value="SIQ49157.1"/>
    <property type="molecule type" value="Genomic_DNA"/>
</dbReference>
<evidence type="ECO:0000256" key="1">
    <source>
        <dbReference type="SAM" id="SignalP"/>
    </source>
</evidence>
<reference evidence="3" key="1">
    <citation type="submission" date="2017-01" db="EMBL/GenBank/DDBJ databases">
        <authorList>
            <person name="Varghese N."/>
            <person name="Submissions S."/>
        </authorList>
    </citation>
    <scope>NUCLEOTIDE SEQUENCE [LARGE SCALE GENOMIC DNA]</scope>
    <source>
        <strain evidence="3">DM9</strain>
    </source>
</reference>
<proteinExistence type="predicted"/>
<gene>
    <name evidence="2" type="ORF">SAMN05421545_0156</name>
</gene>
<sequence>MVNQLKITTTFLLLALLVMALKCDDDYPLEEFKYNFEETVDILPVKKSYKLGDTIWIKYQNSDKRLHDAITKQDILTDSVSLGFNMSFEGTYYSLLYPPGGHCEFITSDRNIDQASSRSGESTAALRLIYGCANTQSFEAGVVLKQRGNL</sequence>
<evidence type="ECO:0000313" key="2">
    <source>
        <dbReference type="EMBL" id="SIQ49157.1"/>
    </source>
</evidence>
<dbReference type="Proteomes" id="UP000185924">
    <property type="component" value="Unassembled WGS sequence"/>
</dbReference>
<organism evidence="2 3">
    <name type="scientific">Pontibacter lucknowensis</name>
    <dbReference type="NCBI Taxonomy" id="1077936"/>
    <lineage>
        <taxon>Bacteria</taxon>
        <taxon>Pseudomonadati</taxon>
        <taxon>Bacteroidota</taxon>
        <taxon>Cytophagia</taxon>
        <taxon>Cytophagales</taxon>
        <taxon>Hymenobacteraceae</taxon>
        <taxon>Pontibacter</taxon>
    </lineage>
</organism>
<feature type="chain" id="PRO_5013178919" evidence="1">
    <location>
        <begin position="21"/>
        <end position="150"/>
    </location>
</feature>
<evidence type="ECO:0000313" key="3">
    <source>
        <dbReference type="Proteomes" id="UP000185924"/>
    </source>
</evidence>
<name>A0A1N6T7F8_9BACT</name>
<accession>A0A1N6T7F8</accession>
<protein>
    <submittedName>
        <fullName evidence="2">Uncharacterized protein</fullName>
    </submittedName>
</protein>